<gene>
    <name evidence="2" type="ORF">CU635_17035</name>
    <name evidence="3" type="ORF">CVD25_08335</name>
</gene>
<dbReference type="Pfam" id="PF00535">
    <property type="entry name" value="Glycos_transf_2"/>
    <property type="match status" value="1"/>
</dbReference>
<dbReference type="OrthoDB" id="2850014at2"/>
<dbReference type="Proteomes" id="UP000235114">
    <property type="component" value="Unassembled WGS sequence"/>
</dbReference>
<feature type="domain" description="Glycosyltransferase 2-like" evidence="1">
    <location>
        <begin position="5"/>
        <end position="135"/>
    </location>
</feature>
<organism evidence="2 4">
    <name type="scientific">Bacillus canaveralius</name>
    <dbReference type="NCBI Taxonomy" id="1403243"/>
    <lineage>
        <taxon>Bacteria</taxon>
        <taxon>Bacillati</taxon>
        <taxon>Bacillota</taxon>
        <taxon>Bacilli</taxon>
        <taxon>Bacillales</taxon>
        <taxon>Bacillaceae</taxon>
        <taxon>Bacillus</taxon>
    </lineage>
</organism>
<dbReference type="RefSeq" id="WP_101578583.1">
    <property type="nucleotide sequence ID" value="NZ_PGVA01000044.1"/>
</dbReference>
<evidence type="ECO:0000259" key="1">
    <source>
        <dbReference type="Pfam" id="PF00535"/>
    </source>
</evidence>
<evidence type="ECO:0000313" key="3">
    <source>
        <dbReference type="EMBL" id="PLR98366.1"/>
    </source>
</evidence>
<reference evidence="3 5" key="2">
    <citation type="submission" date="2017-12" db="EMBL/GenBank/DDBJ databases">
        <title>Comparative Functional Genomics of Dry Heat Resistant strains isolated from the Viking Spacecraft.</title>
        <authorList>
            <person name="Seuylemezian A."/>
            <person name="Cooper K."/>
            <person name="Vaishampayan P."/>
        </authorList>
    </citation>
    <scope>NUCLEOTIDE SEQUENCE [LARGE SCALE GENOMIC DNA]</scope>
    <source>
        <strain evidence="3 5">ATCC 29669</strain>
    </source>
</reference>
<dbReference type="Proteomes" id="UP000234951">
    <property type="component" value="Unassembled WGS sequence"/>
</dbReference>
<accession>A0A2N5GIF1</accession>
<name>A0A2N5GIF1_9BACI</name>
<proteinExistence type="predicted"/>
<dbReference type="CDD" id="cd00761">
    <property type="entry name" value="Glyco_tranf_GTA_type"/>
    <property type="match status" value="1"/>
</dbReference>
<evidence type="ECO:0000313" key="4">
    <source>
        <dbReference type="Proteomes" id="UP000234951"/>
    </source>
</evidence>
<dbReference type="EMBL" id="PGVA01000044">
    <property type="protein sequence ID" value="PLR80756.1"/>
    <property type="molecule type" value="Genomic_DNA"/>
</dbReference>
<protein>
    <submittedName>
        <fullName evidence="2">Maturation of the outermost layer of the spore</fullName>
    </submittedName>
</protein>
<dbReference type="Gene3D" id="3.90.550.10">
    <property type="entry name" value="Spore Coat Polysaccharide Biosynthesis Protein SpsA, Chain A"/>
    <property type="match status" value="1"/>
</dbReference>
<evidence type="ECO:0000313" key="2">
    <source>
        <dbReference type="EMBL" id="PLR80756.1"/>
    </source>
</evidence>
<sequence length="420" mass="49143">MTKVSIILTSYNKPLYVAESIESVLQQTEEDWELFIMDDNSNEDTSQVLHSYLRDPRIFYMNSGIDDNKRFQTTRYAVLINQAIPRTTGKYISYLTDDTVYMPNRLQVMLDFFNKNPTVEIVYSSQKMQHLNKNHKVNFEIELTATEVLTRAANMVDHCSVMHTRNIAEKVFSRYGTHWDVDPKYWFNADAVFWTRLNEFAPFYPIQKVLDITKKTPQSYQNLSALLPKVIPDGTVVKGLKEELYLIDEQKLRLISNELFERLKFNTIVEIPDPVLFSYDKGIPICEEKLPNQILVQSRTNHSIYYIQKGQKRLVNDAAFKKYRFNKQKTVILNENHLNQWPDGPELSEHITMDTMLPDGILFSFNGKFYICFDNLLCFLQTDIALGKLQLPLKHAIPMSEEEFSLFKQGSSFTWELPFK</sequence>
<keyword evidence="5" id="KW-1185">Reference proteome</keyword>
<dbReference type="EMBL" id="PGVD01000022">
    <property type="protein sequence ID" value="PLR98366.1"/>
    <property type="molecule type" value="Genomic_DNA"/>
</dbReference>
<reference evidence="2 4" key="1">
    <citation type="submission" date="2017-11" db="EMBL/GenBank/DDBJ databases">
        <title>Comparitive Functional Genomics of Dry Heat Resistant strains isolated from the Viking Spacecraft.</title>
        <authorList>
            <person name="Seuylemezian A."/>
            <person name="Cooper K."/>
            <person name="Vaishampayan P."/>
        </authorList>
    </citation>
    <scope>NUCLEOTIDE SEQUENCE [LARGE SCALE GENOMIC DNA]</scope>
    <source>
        <strain evidence="2 4">M4.6</strain>
    </source>
</reference>
<dbReference type="InterPro" id="IPR050834">
    <property type="entry name" value="Glycosyltransf_2"/>
</dbReference>
<dbReference type="SUPFAM" id="SSF53448">
    <property type="entry name" value="Nucleotide-diphospho-sugar transferases"/>
    <property type="match status" value="1"/>
</dbReference>
<dbReference type="PANTHER" id="PTHR43685">
    <property type="entry name" value="GLYCOSYLTRANSFERASE"/>
    <property type="match status" value="1"/>
</dbReference>
<dbReference type="AlphaFoldDB" id="A0A2N5GIF1"/>
<comment type="caution">
    <text evidence="2">The sequence shown here is derived from an EMBL/GenBank/DDBJ whole genome shotgun (WGS) entry which is preliminary data.</text>
</comment>
<dbReference type="InterPro" id="IPR029044">
    <property type="entry name" value="Nucleotide-diphossugar_trans"/>
</dbReference>
<dbReference type="InterPro" id="IPR001173">
    <property type="entry name" value="Glyco_trans_2-like"/>
</dbReference>
<dbReference type="PANTHER" id="PTHR43685:SF2">
    <property type="entry name" value="GLYCOSYLTRANSFERASE 2-LIKE DOMAIN-CONTAINING PROTEIN"/>
    <property type="match status" value="1"/>
</dbReference>
<evidence type="ECO:0000313" key="5">
    <source>
        <dbReference type="Proteomes" id="UP000235114"/>
    </source>
</evidence>